<dbReference type="EMBL" id="LXQA010257528">
    <property type="protein sequence ID" value="MCI38597.1"/>
    <property type="molecule type" value="Genomic_DNA"/>
</dbReference>
<feature type="compositionally biased region" description="Polar residues" evidence="1">
    <location>
        <begin position="1"/>
        <end position="13"/>
    </location>
</feature>
<reference evidence="2 3" key="1">
    <citation type="journal article" date="2018" name="Front. Plant Sci.">
        <title>Red Clover (Trifolium pratense) and Zigzag Clover (T. medium) - A Picture of Genomic Similarities and Differences.</title>
        <authorList>
            <person name="Dluhosova J."/>
            <person name="Istvanek J."/>
            <person name="Nedelnik J."/>
            <person name="Repkova J."/>
        </authorList>
    </citation>
    <scope>NUCLEOTIDE SEQUENCE [LARGE SCALE GENOMIC DNA]</scope>
    <source>
        <strain evidence="3">cv. 10/8</strain>
        <tissue evidence="2">Leaf</tissue>
    </source>
</reference>
<evidence type="ECO:0000313" key="2">
    <source>
        <dbReference type="EMBL" id="MCI38597.1"/>
    </source>
</evidence>
<dbReference type="AlphaFoldDB" id="A0A392RQX2"/>
<accession>A0A392RQX2</accession>
<comment type="caution">
    <text evidence="2">The sequence shown here is derived from an EMBL/GenBank/DDBJ whole genome shotgun (WGS) entry which is preliminary data.</text>
</comment>
<feature type="region of interest" description="Disordered" evidence="1">
    <location>
        <begin position="1"/>
        <end position="54"/>
    </location>
</feature>
<feature type="compositionally biased region" description="Basic and acidic residues" evidence="1">
    <location>
        <begin position="38"/>
        <end position="47"/>
    </location>
</feature>
<sequence length="124" mass="14043">SIPANNIFSSIHASISPDRNHQTPPPNKAQPQNTAGDRIPDKPRRASQEQQTNDMFSTMLTLLQQQAARLSYVEQNQQTAPQMMNNHVQNSHRNVLQDEVSSQQRRTGQRRSLIPTTYVVAKNL</sequence>
<evidence type="ECO:0000313" key="3">
    <source>
        <dbReference type="Proteomes" id="UP000265520"/>
    </source>
</evidence>
<protein>
    <submittedName>
        <fullName evidence="2">Uncharacterized protein</fullName>
    </submittedName>
</protein>
<proteinExistence type="predicted"/>
<name>A0A392RQX2_9FABA</name>
<feature type="non-terminal residue" evidence="2">
    <location>
        <position position="124"/>
    </location>
</feature>
<feature type="non-terminal residue" evidence="2">
    <location>
        <position position="1"/>
    </location>
</feature>
<organism evidence="2 3">
    <name type="scientific">Trifolium medium</name>
    <dbReference type="NCBI Taxonomy" id="97028"/>
    <lineage>
        <taxon>Eukaryota</taxon>
        <taxon>Viridiplantae</taxon>
        <taxon>Streptophyta</taxon>
        <taxon>Embryophyta</taxon>
        <taxon>Tracheophyta</taxon>
        <taxon>Spermatophyta</taxon>
        <taxon>Magnoliopsida</taxon>
        <taxon>eudicotyledons</taxon>
        <taxon>Gunneridae</taxon>
        <taxon>Pentapetalae</taxon>
        <taxon>rosids</taxon>
        <taxon>fabids</taxon>
        <taxon>Fabales</taxon>
        <taxon>Fabaceae</taxon>
        <taxon>Papilionoideae</taxon>
        <taxon>50 kb inversion clade</taxon>
        <taxon>NPAAA clade</taxon>
        <taxon>Hologalegina</taxon>
        <taxon>IRL clade</taxon>
        <taxon>Trifolieae</taxon>
        <taxon>Trifolium</taxon>
    </lineage>
</organism>
<evidence type="ECO:0000256" key="1">
    <source>
        <dbReference type="SAM" id="MobiDB-lite"/>
    </source>
</evidence>
<keyword evidence="3" id="KW-1185">Reference proteome</keyword>
<dbReference type="Proteomes" id="UP000265520">
    <property type="component" value="Unassembled WGS sequence"/>
</dbReference>